<keyword evidence="3" id="KW-1185">Reference proteome</keyword>
<protein>
    <recommendedName>
        <fullName evidence="4">PEP-CTERM protein-sorting domain-containing protein</fullName>
    </recommendedName>
</protein>
<dbReference type="AlphaFoldDB" id="A0ABD6A0B9"/>
<keyword evidence="1" id="KW-1133">Transmembrane helix</keyword>
<reference evidence="2 3" key="1">
    <citation type="journal article" date="2019" name="Int. J. Syst. Evol. Microbiol.">
        <title>The Global Catalogue of Microorganisms (GCM) 10K type strain sequencing project: providing services to taxonomists for standard genome sequencing and annotation.</title>
        <authorList>
            <consortium name="The Broad Institute Genomics Platform"/>
            <consortium name="The Broad Institute Genome Sequencing Center for Infectious Disease"/>
            <person name="Wu L."/>
            <person name="Ma J."/>
        </authorList>
    </citation>
    <scope>NUCLEOTIDE SEQUENCE [LARGE SCALE GENOMIC DNA]</scope>
    <source>
        <strain evidence="2 3">GX21</strain>
    </source>
</reference>
<feature type="transmembrane region" description="Helical" evidence="1">
    <location>
        <begin position="45"/>
        <end position="63"/>
    </location>
</feature>
<sequence>MVGPSLTDAERQVASKRLKLGFVALVGVSGGLVALAAGATPVQGLVGVGAGLVVGWLLLRYLASVGREWKGSRRR</sequence>
<feature type="transmembrane region" description="Helical" evidence="1">
    <location>
        <begin position="20"/>
        <end position="39"/>
    </location>
</feature>
<proteinExistence type="predicted"/>
<gene>
    <name evidence="2" type="ORF">ACFQKE_10550</name>
</gene>
<dbReference type="RefSeq" id="WP_379703962.1">
    <property type="nucleotide sequence ID" value="NZ_JBHTAT010000001.1"/>
</dbReference>
<keyword evidence="1" id="KW-0472">Membrane</keyword>
<evidence type="ECO:0000313" key="2">
    <source>
        <dbReference type="EMBL" id="MFC7255723.1"/>
    </source>
</evidence>
<evidence type="ECO:0000256" key="1">
    <source>
        <dbReference type="SAM" id="Phobius"/>
    </source>
</evidence>
<accession>A0ABD6A0B9</accession>
<comment type="caution">
    <text evidence="2">The sequence shown here is derived from an EMBL/GenBank/DDBJ whole genome shotgun (WGS) entry which is preliminary data.</text>
</comment>
<name>A0ABD6A0B9_9EURY</name>
<evidence type="ECO:0008006" key="4">
    <source>
        <dbReference type="Google" id="ProtNLM"/>
    </source>
</evidence>
<dbReference type="EMBL" id="JBHTAT010000001">
    <property type="protein sequence ID" value="MFC7255723.1"/>
    <property type="molecule type" value="Genomic_DNA"/>
</dbReference>
<organism evidence="2 3">
    <name type="scientific">Haloplanus litoreus</name>
    <dbReference type="NCBI Taxonomy" id="767515"/>
    <lineage>
        <taxon>Archaea</taxon>
        <taxon>Methanobacteriati</taxon>
        <taxon>Methanobacteriota</taxon>
        <taxon>Stenosarchaea group</taxon>
        <taxon>Halobacteria</taxon>
        <taxon>Halobacteriales</taxon>
        <taxon>Haloferacaceae</taxon>
        <taxon>Haloplanus</taxon>
    </lineage>
</organism>
<dbReference type="Proteomes" id="UP001596434">
    <property type="component" value="Unassembled WGS sequence"/>
</dbReference>
<evidence type="ECO:0000313" key="3">
    <source>
        <dbReference type="Proteomes" id="UP001596434"/>
    </source>
</evidence>
<dbReference type="GeneID" id="96954095"/>
<keyword evidence="1" id="KW-0812">Transmembrane</keyword>